<dbReference type="EMBL" id="JAUIYO010000014">
    <property type="protein sequence ID" value="MFK2826741.1"/>
    <property type="molecule type" value="Genomic_DNA"/>
</dbReference>
<name>A0ABW8IB59_9BACI</name>
<evidence type="ECO:0000256" key="1">
    <source>
        <dbReference type="ARBA" id="ARBA00004141"/>
    </source>
</evidence>
<feature type="transmembrane region" description="Helical" evidence="5">
    <location>
        <begin position="161"/>
        <end position="184"/>
    </location>
</feature>
<comment type="subcellular location">
    <subcellularLocation>
        <location evidence="5">Cell membrane</location>
        <topology evidence="5">Multi-pass membrane protein</topology>
    </subcellularLocation>
    <subcellularLocation>
        <location evidence="1">Membrane</location>
        <topology evidence="1">Multi-pass membrane protein</topology>
    </subcellularLocation>
</comment>
<keyword evidence="3 5" id="KW-1133">Transmembrane helix</keyword>
<evidence type="ECO:0000256" key="3">
    <source>
        <dbReference type="ARBA" id="ARBA00022989"/>
    </source>
</evidence>
<evidence type="ECO:0000256" key="5">
    <source>
        <dbReference type="HAMAP-Rule" id="MF_00902"/>
    </source>
</evidence>
<organism evidence="6 7">
    <name type="scientific">Bacillus lumedeiriae</name>
    <dbReference type="NCBI Taxonomy" id="3058829"/>
    <lineage>
        <taxon>Bacteria</taxon>
        <taxon>Bacillati</taxon>
        <taxon>Bacillota</taxon>
        <taxon>Bacilli</taxon>
        <taxon>Bacillales</taxon>
        <taxon>Bacillaceae</taxon>
        <taxon>Bacillus</taxon>
    </lineage>
</organism>
<sequence>MGNPETTEEMPLTVPEEEQTVVEHLTELRKTLIYSVACVLLLFVCMLLFMHKIIPFLSHEHKLVMLGPLEVVKLYAGIGLVLALGLSAPFISWQLWLFSRPALTRQESKAALLFLPAIFGSFLAGISFGFYVVFPTVYYFLMGLGEKNFEMMVTAKEYFHFLVMTTVPIGILFEVPLLLMFLTAIQLVTPAKLKKARKYAILVLAVVSALITPPDFLSQLIVLIPLILLYETGIMLSAFTVKWMKRRQNAQANVT</sequence>
<protein>
    <recommendedName>
        <fullName evidence="5">Sec-independent protein translocase protein TatC</fullName>
    </recommendedName>
</protein>
<comment type="subunit">
    <text evidence="5">Forms a complex with TatA.</text>
</comment>
<dbReference type="Pfam" id="PF00902">
    <property type="entry name" value="TatC"/>
    <property type="match status" value="1"/>
</dbReference>
<dbReference type="PANTHER" id="PTHR30371:SF4">
    <property type="entry name" value="SEC-INDEPENDENT PROTEIN TRANSLOCASE PROTEIN TATCD"/>
    <property type="match status" value="1"/>
</dbReference>
<evidence type="ECO:0000256" key="4">
    <source>
        <dbReference type="ARBA" id="ARBA00023136"/>
    </source>
</evidence>
<proteinExistence type="inferred from homology"/>
<reference evidence="6 7" key="1">
    <citation type="submission" date="2023-07" db="EMBL/GenBank/DDBJ databases">
        <title>Bacillus lucianemedeirus sp. nov, a new species isolated from an immunobiological production facility.</title>
        <authorList>
            <person name="Costa L.V."/>
            <person name="Miranda R.V.S.L."/>
            <person name="Brandao M.L.L."/>
            <person name="Reis C.M.F."/>
            <person name="Frazao A.M."/>
            <person name="Cruz F.V."/>
            <person name="Baio P.V.P."/>
            <person name="Veras J.F.C."/>
            <person name="Ramos J.N."/>
            <person name="Vieira V."/>
        </authorList>
    </citation>
    <scope>NUCLEOTIDE SEQUENCE [LARGE SCALE GENOMIC DNA]</scope>
    <source>
        <strain evidence="6 7">B190/17</strain>
    </source>
</reference>
<comment type="similarity">
    <text evidence="5">Belongs to the TatC family.</text>
</comment>
<accession>A0ABW8IB59</accession>
<comment type="caution">
    <text evidence="6">The sequence shown here is derived from an EMBL/GenBank/DDBJ whole genome shotgun (WGS) entry which is preliminary data.</text>
</comment>
<feature type="transmembrane region" description="Helical" evidence="5">
    <location>
        <begin position="110"/>
        <end position="141"/>
    </location>
</feature>
<comment type="function">
    <text evidence="5">Part of the twin-arginine translocation (Tat) system that transports large folded proteins containing a characteristic twin-arginine motif in their signal peptide across membranes.</text>
</comment>
<dbReference type="InterPro" id="IPR002033">
    <property type="entry name" value="TatC"/>
</dbReference>
<keyword evidence="4 5" id="KW-0472">Membrane</keyword>
<feature type="transmembrane region" description="Helical" evidence="5">
    <location>
        <begin position="196"/>
        <end position="214"/>
    </location>
</feature>
<evidence type="ECO:0000313" key="7">
    <source>
        <dbReference type="Proteomes" id="UP001619911"/>
    </source>
</evidence>
<feature type="transmembrane region" description="Helical" evidence="5">
    <location>
        <begin position="32"/>
        <end position="54"/>
    </location>
</feature>
<keyword evidence="5" id="KW-1003">Cell membrane</keyword>
<keyword evidence="7" id="KW-1185">Reference proteome</keyword>
<evidence type="ECO:0000313" key="6">
    <source>
        <dbReference type="EMBL" id="MFK2826741.1"/>
    </source>
</evidence>
<dbReference type="Proteomes" id="UP001619911">
    <property type="component" value="Unassembled WGS sequence"/>
</dbReference>
<dbReference type="RefSeq" id="WP_404318335.1">
    <property type="nucleotide sequence ID" value="NZ_JAUIYO010000014.1"/>
</dbReference>
<keyword evidence="2 5" id="KW-0812">Transmembrane</keyword>
<dbReference type="PANTHER" id="PTHR30371">
    <property type="entry name" value="SEC-INDEPENDENT PROTEIN TRANSLOCASE PROTEIN TATC"/>
    <property type="match status" value="1"/>
</dbReference>
<evidence type="ECO:0000256" key="2">
    <source>
        <dbReference type="ARBA" id="ARBA00022692"/>
    </source>
</evidence>
<dbReference type="HAMAP" id="MF_00902">
    <property type="entry name" value="TatC"/>
    <property type="match status" value="1"/>
</dbReference>
<gene>
    <name evidence="5 6" type="primary">tatC</name>
    <name evidence="6" type="ORF">QYG89_13880</name>
</gene>
<dbReference type="NCBIfam" id="TIGR00945">
    <property type="entry name" value="tatC"/>
    <property type="match status" value="1"/>
</dbReference>
<feature type="transmembrane region" description="Helical" evidence="5">
    <location>
        <begin position="220"/>
        <end position="241"/>
    </location>
</feature>
<dbReference type="PRINTS" id="PR01840">
    <property type="entry name" value="TATCFAMILY"/>
</dbReference>
<keyword evidence="5" id="KW-0811">Translocation</keyword>
<keyword evidence="5" id="KW-0813">Transport</keyword>
<keyword evidence="5" id="KW-0653">Protein transport</keyword>
<feature type="transmembrane region" description="Helical" evidence="5">
    <location>
        <begin position="74"/>
        <end position="98"/>
    </location>
</feature>